<dbReference type="InterPro" id="IPR034422">
    <property type="entry name" value="HydE/PylB-like"/>
</dbReference>
<feature type="binding site" evidence="5">
    <location>
        <position position="62"/>
    </location>
    <ligand>
        <name>[4Fe-4S] cluster</name>
        <dbReference type="ChEBI" id="CHEBI:49883"/>
        <note>4Fe-4S-S-AdoMet</note>
    </ligand>
</feature>
<name>A0A553JQ72_SHEHA</name>
<dbReference type="SFLD" id="SFLDG01280">
    <property type="entry name" value="HydE/PylB-like"/>
    <property type="match status" value="1"/>
</dbReference>
<dbReference type="GO" id="GO:0046872">
    <property type="term" value="F:metal ion binding"/>
    <property type="evidence" value="ECO:0007669"/>
    <property type="project" value="UniProtKB-KW"/>
</dbReference>
<organism evidence="9 10">
    <name type="scientific">Shewanella hanedai</name>
    <name type="common">Alteromonas hanedai</name>
    <dbReference type="NCBI Taxonomy" id="25"/>
    <lineage>
        <taxon>Bacteria</taxon>
        <taxon>Pseudomonadati</taxon>
        <taxon>Pseudomonadota</taxon>
        <taxon>Gammaproteobacteria</taxon>
        <taxon>Alteromonadales</taxon>
        <taxon>Shewanellaceae</taxon>
        <taxon>Shewanella</taxon>
    </lineage>
</organism>
<evidence type="ECO:0000313" key="10">
    <source>
        <dbReference type="Proteomes" id="UP000318126"/>
    </source>
</evidence>
<dbReference type="InterPro" id="IPR006638">
    <property type="entry name" value="Elp3/MiaA/NifB-like_rSAM"/>
</dbReference>
<evidence type="ECO:0000256" key="7">
    <source>
        <dbReference type="SAM" id="MobiDB-lite"/>
    </source>
</evidence>
<feature type="binding site" evidence="6">
    <location>
        <position position="168"/>
    </location>
    <ligand>
        <name>S-adenosyl-L-methionine</name>
        <dbReference type="ChEBI" id="CHEBI:59789"/>
    </ligand>
</feature>
<dbReference type="SFLD" id="SFLDG01060">
    <property type="entry name" value="BATS_domain_containing"/>
    <property type="match status" value="1"/>
</dbReference>
<evidence type="ECO:0000256" key="2">
    <source>
        <dbReference type="ARBA" id="ARBA00022723"/>
    </source>
</evidence>
<dbReference type="GO" id="GO:0051539">
    <property type="term" value="F:4 iron, 4 sulfur cluster binding"/>
    <property type="evidence" value="ECO:0007669"/>
    <property type="project" value="UniProtKB-KW"/>
</dbReference>
<reference evidence="10" key="1">
    <citation type="submission" date="2019-07" db="EMBL/GenBank/DDBJ databases">
        <title>Shewanella sp. YLB-08 draft genomic sequence.</title>
        <authorList>
            <person name="Yu L."/>
        </authorList>
    </citation>
    <scope>NUCLEOTIDE SEQUENCE [LARGE SCALE GENOMIC DNA]</scope>
    <source>
        <strain evidence="10">JCM 20706</strain>
    </source>
</reference>
<dbReference type="Pfam" id="PF04055">
    <property type="entry name" value="Radical_SAM"/>
    <property type="match status" value="1"/>
</dbReference>
<evidence type="ECO:0000256" key="4">
    <source>
        <dbReference type="ARBA" id="ARBA00023014"/>
    </source>
</evidence>
<dbReference type="SMART" id="SM00729">
    <property type="entry name" value="Elp3"/>
    <property type="match status" value="1"/>
</dbReference>
<keyword evidence="4 5" id="KW-0411">Iron-sulfur</keyword>
<evidence type="ECO:0000256" key="5">
    <source>
        <dbReference type="PIRSR" id="PIRSR004762-1"/>
    </source>
</evidence>
<dbReference type="InterPro" id="IPR058240">
    <property type="entry name" value="rSAM_sf"/>
</dbReference>
<dbReference type="PANTHER" id="PTHR43726">
    <property type="entry name" value="3-METHYLORNITHINE SYNTHASE"/>
    <property type="match status" value="1"/>
</dbReference>
<keyword evidence="1 5" id="KW-0949">S-adenosyl-L-methionine</keyword>
<dbReference type="Gene3D" id="3.20.20.70">
    <property type="entry name" value="Aldolase class I"/>
    <property type="match status" value="1"/>
</dbReference>
<dbReference type="PIRSF" id="PIRSF004762">
    <property type="entry name" value="CHP00423"/>
    <property type="match status" value="1"/>
</dbReference>
<feature type="binding site" evidence="6">
    <location>
        <position position="266"/>
    </location>
    <ligand>
        <name>(3R)-3-methyl-D-ornithine</name>
        <dbReference type="ChEBI" id="CHEBI:64642"/>
    </ligand>
</feature>
<keyword evidence="5" id="KW-0004">4Fe-4S</keyword>
<dbReference type="NCBIfam" id="TIGR03956">
    <property type="entry name" value="rSAM_HydE"/>
    <property type="match status" value="1"/>
</dbReference>
<dbReference type="InterPro" id="IPR013785">
    <property type="entry name" value="Aldolase_TIM"/>
</dbReference>
<protein>
    <submittedName>
        <fullName evidence="9">[FeFe] hydrogenase H-cluster radical SAM maturase HydE</fullName>
    </submittedName>
</protein>
<comment type="cofactor">
    <cofactor evidence="5">
        <name>[4Fe-4S] cluster</name>
        <dbReference type="ChEBI" id="CHEBI:49883"/>
    </cofactor>
    <text evidence="5">Binds 1 [4Fe-4S] cluster. The cluster is coordinated with 3 cysteines and an exchangeable S-adenosyl-L-methionine.</text>
</comment>
<dbReference type="CDD" id="cd01335">
    <property type="entry name" value="Radical_SAM"/>
    <property type="match status" value="1"/>
</dbReference>
<dbReference type="SFLD" id="SFLDS00029">
    <property type="entry name" value="Radical_SAM"/>
    <property type="match status" value="1"/>
</dbReference>
<feature type="binding site" evidence="6">
    <location>
        <position position="157"/>
    </location>
    <ligand>
        <name>S-adenosyl-L-methionine</name>
        <dbReference type="ChEBI" id="CHEBI:59789"/>
    </ligand>
</feature>
<dbReference type="InterPro" id="IPR007197">
    <property type="entry name" value="rSAM"/>
</dbReference>
<feature type="binding site" evidence="5">
    <location>
        <position position="65"/>
    </location>
    <ligand>
        <name>[4Fe-4S] cluster</name>
        <dbReference type="ChEBI" id="CHEBI:49883"/>
        <note>4Fe-4S-S-AdoMet</note>
    </ligand>
</feature>
<dbReference type="RefSeq" id="WP_144040127.1">
    <property type="nucleotide sequence ID" value="NZ_BMPL01000008.1"/>
</dbReference>
<keyword evidence="10" id="KW-1185">Reference proteome</keyword>
<sequence length="346" mass="39182">MICTSHSFQPVDFSEKQIIELLNGTQDPWLFDQAKLVSQQVFNNQVFIRGIVEFSNNCRHNCHYCGLRSSNRKVERYRLSTTEILDAVDEVALLGIETVVLQSGDDWQYRAETIAELIRTIKDRHNLAITLSLGDRKHQELKLWREAGADRYLLKMETFNRRLFRQCRPNANFDERLTRLSYIQSLGYQTGSGVITDLPGMSDEILANDILKLSSMGLDMLACGPFVAHSQTPFAQHSNGSVLKSHRVSAILRLLNPGAHIPATSSLDVIEPGARELALIRGCNVVMPSFTPAHVYARYNIYPGKNSATCQMQQRIALIFKKIQHHGLKPNPSRGDSKRNQYVPRC</sequence>
<accession>A0A553JQ72</accession>
<dbReference type="EMBL" id="VKGK01000010">
    <property type="protein sequence ID" value="TRY14511.1"/>
    <property type="molecule type" value="Genomic_DNA"/>
</dbReference>
<dbReference type="OrthoDB" id="3320990at2"/>
<evidence type="ECO:0000256" key="1">
    <source>
        <dbReference type="ARBA" id="ARBA00022691"/>
    </source>
</evidence>
<feature type="region of interest" description="Disordered" evidence="7">
    <location>
        <begin position="327"/>
        <end position="346"/>
    </location>
</feature>
<keyword evidence="2" id="KW-0479">Metal-binding</keyword>
<keyword evidence="3 5" id="KW-0408">Iron</keyword>
<evidence type="ECO:0000256" key="3">
    <source>
        <dbReference type="ARBA" id="ARBA00023004"/>
    </source>
</evidence>
<comment type="caution">
    <text evidence="9">The sequence shown here is derived from an EMBL/GenBank/DDBJ whole genome shotgun (WGS) entry which is preliminary data.</text>
</comment>
<dbReference type="InterPro" id="IPR024021">
    <property type="entry name" value="FeFe-hyd_HydE_rSAM"/>
</dbReference>
<evidence type="ECO:0000259" key="8">
    <source>
        <dbReference type="PROSITE" id="PS51918"/>
    </source>
</evidence>
<feature type="binding site" evidence="5">
    <location>
        <position position="58"/>
    </location>
    <ligand>
        <name>[4Fe-4S] cluster</name>
        <dbReference type="ChEBI" id="CHEBI:49883"/>
        <note>4Fe-4S-S-AdoMet</note>
    </ligand>
</feature>
<dbReference type="PROSITE" id="PS51918">
    <property type="entry name" value="RADICAL_SAM"/>
    <property type="match status" value="1"/>
</dbReference>
<dbReference type="SUPFAM" id="SSF102114">
    <property type="entry name" value="Radical SAM enzymes"/>
    <property type="match status" value="1"/>
</dbReference>
<feature type="domain" description="Radical SAM core" evidence="8">
    <location>
        <begin position="44"/>
        <end position="264"/>
    </location>
</feature>
<feature type="binding site" evidence="6">
    <location>
        <position position="176"/>
    </location>
    <ligand>
        <name>S-adenosyl-L-methionine</name>
        <dbReference type="ChEBI" id="CHEBI:59789"/>
    </ligand>
</feature>
<gene>
    <name evidence="9" type="primary">hydE</name>
    <name evidence="9" type="ORF">FN961_10465</name>
</gene>
<feature type="binding site" evidence="6">
    <location>
        <position position="132"/>
    </location>
    <ligand>
        <name>(3R)-3-methyl-D-ornithine</name>
        <dbReference type="ChEBI" id="CHEBI:64642"/>
    </ligand>
</feature>
<proteinExistence type="predicted"/>
<evidence type="ECO:0000256" key="6">
    <source>
        <dbReference type="PIRSR" id="PIRSR004762-2"/>
    </source>
</evidence>
<dbReference type="GO" id="GO:0016740">
    <property type="term" value="F:transferase activity"/>
    <property type="evidence" value="ECO:0007669"/>
    <property type="project" value="TreeGrafter"/>
</dbReference>
<dbReference type="PANTHER" id="PTHR43726:SF1">
    <property type="entry name" value="BIOTIN SYNTHASE"/>
    <property type="match status" value="1"/>
</dbReference>
<dbReference type="Proteomes" id="UP000318126">
    <property type="component" value="Unassembled WGS sequence"/>
</dbReference>
<evidence type="ECO:0000313" key="9">
    <source>
        <dbReference type="EMBL" id="TRY14511.1"/>
    </source>
</evidence>
<dbReference type="AlphaFoldDB" id="A0A553JQ72"/>